<keyword evidence="1" id="KW-0472">Membrane</keyword>
<dbReference type="Proteomes" id="UP000192223">
    <property type="component" value="Unplaced"/>
</dbReference>
<organism evidence="2 3">
    <name type="scientific">Agrilus planipennis</name>
    <name type="common">Emerald ash borer</name>
    <name type="synonym">Agrilus marcopoli</name>
    <dbReference type="NCBI Taxonomy" id="224129"/>
    <lineage>
        <taxon>Eukaryota</taxon>
        <taxon>Metazoa</taxon>
        <taxon>Ecdysozoa</taxon>
        <taxon>Arthropoda</taxon>
        <taxon>Hexapoda</taxon>
        <taxon>Insecta</taxon>
        <taxon>Pterygota</taxon>
        <taxon>Neoptera</taxon>
        <taxon>Endopterygota</taxon>
        <taxon>Coleoptera</taxon>
        <taxon>Polyphaga</taxon>
        <taxon>Elateriformia</taxon>
        <taxon>Buprestoidea</taxon>
        <taxon>Buprestidae</taxon>
        <taxon>Agrilinae</taxon>
        <taxon>Agrilus</taxon>
    </lineage>
</organism>
<dbReference type="OrthoDB" id="6618165at2759"/>
<evidence type="ECO:0000313" key="3">
    <source>
        <dbReference type="RefSeq" id="XP_025830793.1"/>
    </source>
</evidence>
<dbReference type="GeneID" id="108735622"/>
<reference evidence="3" key="1">
    <citation type="submission" date="2025-08" db="UniProtKB">
        <authorList>
            <consortium name="RefSeq"/>
        </authorList>
    </citation>
    <scope>IDENTIFICATION</scope>
    <source>
        <tissue evidence="3">Entire body</tissue>
    </source>
</reference>
<evidence type="ECO:0000313" key="2">
    <source>
        <dbReference type="Proteomes" id="UP000192223"/>
    </source>
</evidence>
<dbReference type="AlphaFoldDB" id="A0A7F5R561"/>
<dbReference type="RefSeq" id="XP_025830793.1">
    <property type="nucleotide sequence ID" value="XM_025975008.1"/>
</dbReference>
<keyword evidence="1" id="KW-1133">Transmembrane helix</keyword>
<dbReference type="InParanoid" id="A0A7F5R561"/>
<dbReference type="KEGG" id="apln:108735622"/>
<gene>
    <name evidence="3" type="primary">LOC108735622</name>
</gene>
<name>A0A7F5R561_AGRPL</name>
<protein>
    <submittedName>
        <fullName evidence="3">Uncharacterized protein LOC108735622</fullName>
    </submittedName>
</protein>
<sequence length="161" mass="17156">MYPNIQNQLPSPTSQAPQPVYKASEASSYVPHATYPYSDSYGPLDGYIVPALQYGFGPSSLEDKNQGIITPGQALLQSALGILSKVGLFLVGGVVLLIVGGIFHSLACSVSQLCTISYNGFGGIDKDSVRALMTPERVARAAVFLQDAVEKYERIQKGGKN</sequence>
<evidence type="ECO:0000256" key="1">
    <source>
        <dbReference type="SAM" id="Phobius"/>
    </source>
</evidence>
<proteinExistence type="predicted"/>
<accession>A0A7F5R561</accession>
<keyword evidence="2" id="KW-1185">Reference proteome</keyword>
<feature type="transmembrane region" description="Helical" evidence="1">
    <location>
        <begin position="86"/>
        <end position="107"/>
    </location>
</feature>
<keyword evidence="1" id="KW-0812">Transmembrane</keyword>